<accession>A0A4Q6XD83</accession>
<dbReference type="Pfam" id="PF00440">
    <property type="entry name" value="TetR_N"/>
    <property type="match status" value="1"/>
</dbReference>
<dbReference type="InterPro" id="IPR025996">
    <property type="entry name" value="MT1864/Rv1816-like_C"/>
</dbReference>
<evidence type="ECO:0000256" key="1">
    <source>
        <dbReference type="ARBA" id="ARBA00023015"/>
    </source>
</evidence>
<evidence type="ECO:0000256" key="3">
    <source>
        <dbReference type="ARBA" id="ARBA00023163"/>
    </source>
</evidence>
<organism evidence="6 7">
    <name type="scientific">Acinetobacter halotolerans</name>
    <dbReference type="NCBI Taxonomy" id="1752076"/>
    <lineage>
        <taxon>Bacteria</taxon>
        <taxon>Pseudomonadati</taxon>
        <taxon>Pseudomonadota</taxon>
        <taxon>Gammaproteobacteria</taxon>
        <taxon>Moraxellales</taxon>
        <taxon>Moraxellaceae</taxon>
        <taxon>Acinetobacter</taxon>
    </lineage>
</organism>
<dbReference type="GO" id="GO:0003700">
    <property type="term" value="F:DNA-binding transcription factor activity"/>
    <property type="evidence" value="ECO:0007669"/>
    <property type="project" value="TreeGrafter"/>
</dbReference>
<dbReference type="InterPro" id="IPR036271">
    <property type="entry name" value="Tet_transcr_reg_TetR-rel_C_sf"/>
</dbReference>
<name>A0A4Q6XD83_9GAMM</name>
<dbReference type="InterPro" id="IPR050109">
    <property type="entry name" value="HTH-type_TetR-like_transc_reg"/>
</dbReference>
<dbReference type="PANTHER" id="PTHR30055:SF234">
    <property type="entry name" value="HTH-TYPE TRANSCRIPTIONAL REGULATOR BETI"/>
    <property type="match status" value="1"/>
</dbReference>
<keyword evidence="1" id="KW-0805">Transcription regulation</keyword>
<dbReference type="SUPFAM" id="SSF48498">
    <property type="entry name" value="Tetracyclin repressor-like, C-terminal domain"/>
    <property type="match status" value="1"/>
</dbReference>
<evidence type="ECO:0000313" key="6">
    <source>
        <dbReference type="EMBL" id="RZF57058.1"/>
    </source>
</evidence>
<dbReference type="GO" id="GO:0000976">
    <property type="term" value="F:transcription cis-regulatory region binding"/>
    <property type="evidence" value="ECO:0007669"/>
    <property type="project" value="TreeGrafter"/>
</dbReference>
<dbReference type="InterPro" id="IPR001647">
    <property type="entry name" value="HTH_TetR"/>
</dbReference>
<protein>
    <submittedName>
        <fullName evidence="6">TetR/AcrR family transcriptional regulator</fullName>
    </submittedName>
</protein>
<gene>
    <name evidence="6" type="ORF">EXE30_02015</name>
</gene>
<evidence type="ECO:0000256" key="2">
    <source>
        <dbReference type="ARBA" id="ARBA00023125"/>
    </source>
</evidence>
<dbReference type="PROSITE" id="PS50977">
    <property type="entry name" value="HTH_TETR_2"/>
    <property type="match status" value="1"/>
</dbReference>
<feature type="domain" description="HTH tetR-type" evidence="5">
    <location>
        <begin position="14"/>
        <end position="74"/>
    </location>
</feature>
<evidence type="ECO:0000313" key="7">
    <source>
        <dbReference type="Proteomes" id="UP000292110"/>
    </source>
</evidence>
<comment type="caution">
    <text evidence="6">The sequence shown here is derived from an EMBL/GenBank/DDBJ whole genome shotgun (WGS) entry which is preliminary data.</text>
</comment>
<sequence length="216" mass="24445">MSLRDKRMQKNASQDMKVRLLQAAAKMLAEEGVKALTTRKIATATGTSTMSVYTHFGSIQNLVSEMVNFGFAQLDMTLNKTTQHEDPVTYLVGLTQAYIQFSRENPHLYAIMFGCVHLGELRTQESNVLKENLYTLERIVQAIQVSIEHNRFGDNVAFLLANQWWTIVHGFVLLETAKYLLPPNDVTKVLKPLLLNFFVGLGDQKDQALNSLTVYF</sequence>
<keyword evidence="7" id="KW-1185">Reference proteome</keyword>
<feature type="DNA-binding region" description="H-T-H motif" evidence="4">
    <location>
        <begin position="37"/>
        <end position="56"/>
    </location>
</feature>
<dbReference type="Gene3D" id="1.10.357.10">
    <property type="entry name" value="Tetracycline Repressor, domain 2"/>
    <property type="match status" value="1"/>
</dbReference>
<dbReference type="Proteomes" id="UP000292110">
    <property type="component" value="Unassembled WGS sequence"/>
</dbReference>
<dbReference type="SUPFAM" id="SSF46689">
    <property type="entry name" value="Homeodomain-like"/>
    <property type="match status" value="1"/>
</dbReference>
<dbReference type="Pfam" id="PF13305">
    <property type="entry name" value="TetR_C_33"/>
    <property type="match status" value="1"/>
</dbReference>
<evidence type="ECO:0000256" key="4">
    <source>
        <dbReference type="PROSITE-ProRule" id="PRU00335"/>
    </source>
</evidence>
<reference evidence="6 7" key="1">
    <citation type="submission" date="2019-02" db="EMBL/GenBank/DDBJ databases">
        <title>The draft genome of Acinetobacter halotolerans strain JCM 31009.</title>
        <authorList>
            <person name="Qin J."/>
            <person name="Feng Y."/>
            <person name="Nemec A."/>
            <person name="Zong Z."/>
        </authorList>
    </citation>
    <scope>NUCLEOTIDE SEQUENCE [LARGE SCALE GENOMIC DNA]</scope>
    <source>
        <strain evidence="6 7">JCM 31009</strain>
    </source>
</reference>
<keyword evidence="2 4" id="KW-0238">DNA-binding</keyword>
<dbReference type="InterPro" id="IPR009057">
    <property type="entry name" value="Homeodomain-like_sf"/>
</dbReference>
<dbReference type="EMBL" id="SGIM01000001">
    <property type="protein sequence ID" value="RZF57058.1"/>
    <property type="molecule type" value="Genomic_DNA"/>
</dbReference>
<keyword evidence="3" id="KW-0804">Transcription</keyword>
<dbReference type="AlphaFoldDB" id="A0A4Q6XD83"/>
<dbReference type="PRINTS" id="PR00455">
    <property type="entry name" value="HTHTETR"/>
</dbReference>
<evidence type="ECO:0000259" key="5">
    <source>
        <dbReference type="PROSITE" id="PS50977"/>
    </source>
</evidence>
<dbReference type="PANTHER" id="PTHR30055">
    <property type="entry name" value="HTH-TYPE TRANSCRIPTIONAL REGULATOR RUTR"/>
    <property type="match status" value="1"/>
</dbReference>
<proteinExistence type="predicted"/>